<dbReference type="EC" id="5.3.1.6" evidence="4"/>
<dbReference type="SUPFAM" id="SSF75445">
    <property type="entry name" value="D-ribose-5-phosphate isomerase (RpiA), lid domain"/>
    <property type="match status" value="1"/>
</dbReference>
<proteinExistence type="inferred from homology"/>
<dbReference type="PANTHER" id="PTHR11934">
    <property type="entry name" value="RIBOSE-5-PHOSPHATE ISOMERASE"/>
    <property type="match status" value="1"/>
</dbReference>
<dbReference type="UniPathway" id="UPA00115">
    <property type="reaction ID" value="UER00412"/>
</dbReference>
<dbReference type="FunFam" id="3.30.70.260:FF:000018">
    <property type="entry name" value="Ribose-5-phosphate isomerase A"/>
    <property type="match status" value="1"/>
</dbReference>
<dbReference type="InterPro" id="IPR020672">
    <property type="entry name" value="Ribose5P_isomerase_typA_subgr"/>
</dbReference>
<name>D8RIH7_SELML</name>
<dbReference type="SUPFAM" id="SSF100950">
    <property type="entry name" value="NagB/RpiA/CoA transferase-like"/>
    <property type="match status" value="1"/>
</dbReference>
<dbReference type="FunFam" id="3.40.50.1360:FF:000001">
    <property type="entry name" value="Ribose-5-phosphate isomerase A"/>
    <property type="match status" value="1"/>
</dbReference>
<evidence type="ECO:0000256" key="5">
    <source>
        <dbReference type="ARBA" id="ARBA00023235"/>
    </source>
</evidence>
<organism evidence="8">
    <name type="scientific">Selaginella moellendorffii</name>
    <name type="common">Spikemoss</name>
    <dbReference type="NCBI Taxonomy" id="88036"/>
    <lineage>
        <taxon>Eukaryota</taxon>
        <taxon>Viridiplantae</taxon>
        <taxon>Streptophyta</taxon>
        <taxon>Embryophyta</taxon>
        <taxon>Tracheophyta</taxon>
        <taxon>Lycopodiopsida</taxon>
        <taxon>Selaginellales</taxon>
        <taxon>Selaginellaceae</taxon>
        <taxon>Selaginella</taxon>
    </lineage>
</organism>
<evidence type="ECO:0000256" key="1">
    <source>
        <dbReference type="ARBA" id="ARBA00001713"/>
    </source>
</evidence>
<dbReference type="Proteomes" id="UP000001514">
    <property type="component" value="Unassembled WGS sequence"/>
</dbReference>
<dbReference type="InterPro" id="IPR004788">
    <property type="entry name" value="Ribose5P_isomerase_type_A"/>
</dbReference>
<dbReference type="STRING" id="88036.D8RIH7"/>
<dbReference type="Gene3D" id="3.40.50.1360">
    <property type="match status" value="1"/>
</dbReference>
<dbReference type="InParanoid" id="D8RIH7"/>
<dbReference type="NCBIfam" id="TIGR00021">
    <property type="entry name" value="rpiA"/>
    <property type="match status" value="1"/>
</dbReference>
<dbReference type="GO" id="GO:0004751">
    <property type="term" value="F:ribose-5-phosphate isomerase activity"/>
    <property type="evidence" value="ECO:0000318"/>
    <property type="project" value="GO_Central"/>
</dbReference>
<dbReference type="Gene3D" id="3.30.70.260">
    <property type="match status" value="1"/>
</dbReference>
<dbReference type="InterPro" id="IPR037171">
    <property type="entry name" value="NagB/RpiA_transferase-like"/>
</dbReference>
<dbReference type="Pfam" id="PF06026">
    <property type="entry name" value="Rib_5-P_isom_A"/>
    <property type="match status" value="1"/>
</dbReference>
<dbReference type="HOGENOM" id="CLU_056590_1_1_1"/>
<dbReference type="GO" id="GO:0006014">
    <property type="term" value="P:D-ribose metabolic process"/>
    <property type="evidence" value="ECO:0000318"/>
    <property type="project" value="GO_Central"/>
</dbReference>
<dbReference type="EMBL" id="GL377580">
    <property type="protein sequence ID" value="EFJ28249.1"/>
    <property type="molecule type" value="Genomic_DNA"/>
</dbReference>
<dbReference type="CDD" id="cd01398">
    <property type="entry name" value="RPI_A"/>
    <property type="match status" value="1"/>
</dbReference>
<comment type="catalytic activity">
    <reaction evidence="1">
        <text>aldehydo-D-ribose 5-phosphate = D-ribulose 5-phosphate</text>
        <dbReference type="Rhea" id="RHEA:14657"/>
        <dbReference type="ChEBI" id="CHEBI:58121"/>
        <dbReference type="ChEBI" id="CHEBI:58273"/>
        <dbReference type="EC" id="5.3.1.6"/>
    </reaction>
</comment>
<comment type="similarity">
    <text evidence="3">Belongs to the ribose 5-phosphate isomerase family.</text>
</comment>
<gene>
    <name evidence="7" type="ORF">SELMODRAFT_441314</name>
</gene>
<keyword evidence="5" id="KW-0413">Isomerase</keyword>
<dbReference type="eggNOG" id="KOG3075">
    <property type="taxonomic scope" value="Eukaryota"/>
</dbReference>
<reference evidence="7 8" key="1">
    <citation type="journal article" date="2011" name="Science">
        <title>The Selaginella genome identifies genetic changes associated with the evolution of vascular plants.</title>
        <authorList>
            <person name="Banks J.A."/>
            <person name="Nishiyama T."/>
            <person name="Hasebe M."/>
            <person name="Bowman J.L."/>
            <person name="Gribskov M."/>
            <person name="dePamphilis C."/>
            <person name="Albert V.A."/>
            <person name="Aono N."/>
            <person name="Aoyama T."/>
            <person name="Ambrose B.A."/>
            <person name="Ashton N.W."/>
            <person name="Axtell M.J."/>
            <person name="Barker E."/>
            <person name="Barker M.S."/>
            <person name="Bennetzen J.L."/>
            <person name="Bonawitz N.D."/>
            <person name="Chapple C."/>
            <person name="Cheng C."/>
            <person name="Correa L.G."/>
            <person name="Dacre M."/>
            <person name="DeBarry J."/>
            <person name="Dreyer I."/>
            <person name="Elias M."/>
            <person name="Engstrom E.M."/>
            <person name="Estelle M."/>
            <person name="Feng L."/>
            <person name="Finet C."/>
            <person name="Floyd S.K."/>
            <person name="Frommer W.B."/>
            <person name="Fujita T."/>
            <person name="Gramzow L."/>
            <person name="Gutensohn M."/>
            <person name="Harholt J."/>
            <person name="Hattori M."/>
            <person name="Heyl A."/>
            <person name="Hirai T."/>
            <person name="Hiwatashi Y."/>
            <person name="Ishikawa M."/>
            <person name="Iwata M."/>
            <person name="Karol K.G."/>
            <person name="Koehler B."/>
            <person name="Kolukisaoglu U."/>
            <person name="Kubo M."/>
            <person name="Kurata T."/>
            <person name="Lalonde S."/>
            <person name="Li K."/>
            <person name="Li Y."/>
            <person name="Litt A."/>
            <person name="Lyons E."/>
            <person name="Manning G."/>
            <person name="Maruyama T."/>
            <person name="Michael T.P."/>
            <person name="Mikami K."/>
            <person name="Miyazaki S."/>
            <person name="Morinaga S."/>
            <person name="Murata T."/>
            <person name="Mueller-Roeber B."/>
            <person name="Nelson D.R."/>
            <person name="Obara M."/>
            <person name="Oguri Y."/>
            <person name="Olmstead R.G."/>
            <person name="Onodera N."/>
            <person name="Petersen B.L."/>
            <person name="Pils B."/>
            <person name="Prigge M."/>
            <person name="Rensing S.A."/>
            <person name="Riano-Pachon D.M."/>
            <person name="Roberts A.W."/>
            <person name="Sato Y."/>
            <person name="Scheller H.V."/>
            <person name="Schulz B."/>
            <person name="Schulz C."/>
            <person name="Shakirov E.V."/>
            <person name="Shibagaki N."/>
            <person name="Shinohara N."/>
            <person name="Shippen D.E."/>
            <person name="Soerensen I."/>
            <person name="Sotooka R."/>
            <person name="Sugimoto N."/>
            <person name="Sugita M."/>
            <person name="Sumikawa N."/>
            <person name="Tanurdzic M."/>
            <person name="Theissen G."/>
            <person name="Ulvskov P."/>
            <person name="Wakazuki S."/>
            <person name="Weng J.K."/>
            <person name="Willats W.W."/>
            <person name="Wipf D."/>
            <person name="Wolf P.G."/>
            <person name="Yang L."/>
            <person name="Zimmer A.D."/>
            <person name="Zhu Q."/>
            <person name="Mitros T."/>
            <person name="Hellsten U."/>
            <person name="Loque D."/>
            <person name="Otillar R."/>
            <person name="Salamov A."/>
            <person name="Schmutz J."/>
            <person name="Shapiro H."/>
            <person name="Lindquist E."/>
            <person name="Lucas S."/>
            <person name="Rokhsar D."/>
            <person name="Grigoriev I.V."/>
        </authorList>
    </citation>
    <scope>NUCLEOTIDE SEQUENCE [LARGE SCALE GENOMIC DNA]</scope>
</reference>
<dbReference type="NCBIfam" id="NF001924">
    <property type="entry name" value="PRK00702.1"/>
    <property type="match status" value="1"/>
</dbReference>
<sequence>MASTLRGGNRLEVVRAVTTAAAAAPAIDPTLQDSLKRAVAKRAVELVKPGMIVGLGTGSTSSMAIQELGKLVSQGKLKDVVGVASSYQSRILARQYGVKTVDLNDVNVIDFAFDGADEVDASMNLIKGGGAAHTMEKVVDAMAKQCIILVDQTKVVSKLGLTFPVPVEVLPFAISPVLRALVGLGGVPEIRNALRKDGPVITDLGNMVVDVRFPDGVKDPAEMERSINMIPGVVESGLFVGIANTVLVATRDGDEITIVELADFVRSLKEATASG</sequence>
<dbReference type="AlphaFoldDB" id="D8RIH7"/>
<dbReference type="Gramene" id="EFJ28249">
    <property type="protein sequence ID" value="EFJ28249"/>
    <property type="gene ID" value="SELMODRAFT_441314"/>
</dbReference>
<dbReference type="OMA" id="HTMGKVE"/>
<evidence type="ECO:0000256" key="4">
    <source>
        <dbReference type="ARBA" id="ARBA00011959"/>
    </source>
</evidence>
<dbReference type="GO" id="GO:0005737">
    <property type="term" value="C:cytoplasm"/>
    <property type="evidence" value="ECO:0000318"/>
    <property type="project" value="GO_Central"/>
</dbReference>
<keyword evidence="8" id="KW-1185">Reference proteome</keyword>
<evidence type="ECO:0000313" key="8">
    <source>
        <dbReference type="Proteomes" id="UP000001514"/>
    </source>
</evidence>
<protein>
    <recommendedName>
        <fullName evidence="4">ribose-5-phosphate isomerase</fullName>
        <ecNumber evidence="4">5.3.1.6</ecNumber>
    </recommendedName>
    <alternativeName>
        <fullName evidence="6">Phosphoriboisomerase</fullName>
    </alternativeName>
</protein>
<dbReference type="KEGG" id="smo:SELMODRAFT_441314"/>
<evidence type="ECO:0000313" key="7">
    <source>
        <dbReference type="EMBL" id="EFJ28249.1"/>
    </source>
</evidence>
<evidence type="ECO:0000256" key="3">
    <source>
        <dbReference type="ARBA" id="ARBA00008088"/>
    </source>
</evidence>
<evidence type="ECO:0000256" key="2">
    <source>
        <dbReference type="ARBA" id="ARBA00004988"/>
    </source>
</evidence>
<dbReference type="PANTHER" id="PTHR11934:SF0">
    <property type="entry name" value="RIBOSE-5-PHOSPHATE ISOMERASE"/>
    <property type="match status" value="1"/>
</dbReference>
<evidence type="ECO:0000256" key="6">
    <source>
        <dbReference type="ARBA" id="ARBA00029734"/>
    </source>
</evidence>
<dbReference type="HAMAP" id="MF_00170">
    <property type="entry name" value="Rib_5P_isom_A"/>
    <property type="match status" value="1"/>
</dbReference>
<comment type="pathway">
    <text evidence="2">Carbohydrate degradation; pentose phosphate pathway; D-ribose 5-phosphate from D-ribulose 5-phosphate (non-oxidative stage): step 1/1.</text>
</comment>
<accession>D8RIH7</accession>
<dbReference type="GO" id="GO:0009052">
    <property type="term" value="P:pentose-phosphate shunt, non-oxidative branch"/>
    <property type="evidence" value="ECO:0000318"/>
    <property type="project" value="GO_Central"/>
</dbReference>